<evidence type="ECO:0000313" key="2">
    <source>
        <dbReference type="Proteomes" id="UP001057402"/>
    </source>
</evidence>
<reference evidence="2" key="1">
    <citation type="journal article" date="2023" name="Front. Plant Sci.">
        <title>Chromosomal-level genome assembly of Melastoma candidum provides insights into trichome evolution.</title>
        <authorList>
            <person name="Zhong Y."/>
            <person name="Wu W."/>
            <person name="Sun C."/>
            <person name="Zou P."/>
            <person name="Liu Y."/>
            <person name="Dai S."/>
            <person name="Zhou R."/>
        </authorList>
    </citation>
    <scope>NUCLEOTIDE SEQUENCE [LARGE SCALE GENOMIC DNA]</scope>
</reference>
<evidence type="ECO:0000313" key="1">
    <source>
        <dbReference type="EMBL" id="KAI4304389.1"/>
    </source>
</evidence>
<name>A0ACB9L4D4_9MYRT</name>
<organism evidence="1 2">
    <name type="scientific">Melastoma candidum</name>
    <dbReference type="NCBI Taxonomy" id="119954"/>
    <lineage>
        <taxon>Eukaryota</taxon>
        <taxon>Viridiplantae</taxon>
        <taxon>Streptophyta</taxon>
        <taxon>Embryophyta</taxon>
        <taxon>Tracheophyta</taxon>
        <taxon>Spermatophyta</taxon>
        <taxon>Magnoliopsida</taxon>
        <taxon>eudicotyledons</taxon>
        <taxon>Gunneridae</taxon>
        <taxon>Pentapetalae</taxon>
        <taxon>rosids</taxon>
        <taxon>malvids</taxon>
        <taxon>Myrtales</taxon>
        <taxon>Melastomataceae</taxon>
        <taxon>Melastomatoideae</taxon>
        <taxon>Melastomateae</taxon>
        <taxon>Melastoma</taxon>
    </lineage>
</organism>
<sequence>MKAGSNNHRYWSTTHRPSVGCFVTHGGSGSLGEGMISKCQLVLLPHKGDQFINARMLSSERKVGVLVERMEDGGFSRDADCKADNVCL</sequence>
<accession>A0ACB9L4D4</accession>
<comment type="caution">
    <text evidence="1">The sequence shown here is derived from an EMBL/GenBank/DDBJ whole genome shotgun (WGS) entry which is preliminary data.</text>
</comment>
<dbReference type="EMBL" id="CM042891">
    <property type="protein sequence ID" value="KAI4304389.1"/>
    <property type="molecule type" value="Genomic_DNA"/>
</dbReference>
<gene>
    <name evidence="1" type="ORF">MLD38_039909</name>
</gene>
<protein>
    <submittedName>
        <fullName evidence="1">Uncharacterized protein</fullName>
    </submittedName>
</protein>
<keyword evidence="2" id="KW-1185">Reference proteome</keyword>
<proteinExistence type="predicted"/>
<dbReference type="Proteomes" id="UP001057402">
    <property type="component" value="Chromosome 12"/>
</dbReference>